<dbReference type="STRING" id="643867.Ftrac_3066"/>
<organism evidence="1 2">
    <name type="scientific">Marivirga tractuosa (strain ATCC 23168 / DSM 4126 / NBRC 15989 / NCIMB 1408 / VKM B-1430 / H-43)</name>
    <name type="common">Microscilla tractuosa</name>
    <name type="synonym">Flexibacter tractuosus</name>
    <dbReference type="NCBI Taxonomy" id="643867"/>
    <lineage>
        <taxon>Bacteria</taxon>
        <taxon>Pseudomonadati</taxon>
        <taxon>Bacteroidota</taxon>
        <taxon>Cytophagia</taxon>
        <taxon>Cytophagales</taxon>
        <taxon>Marivirgaceae</taxon>
        <taxon>Marivirga</taxon>
    </lineage>
</organism>
<proteinExistence type="predicted"/>
<dbReference type="EMBL" id="CP002349">
    <property type="protein sequence ID" value="ADR23042.1"/>
    <property type="molecule type" value="Genomic_DNA"/>
</dbReference>
<dbReference type="eggNOG" id="COG1729">
    <property type="taxonomic scope" value="Bacteria"/>
</dbReference>
<accession>E4TU20</accession>
<dbReference type="KEGG" id="mtt:Ftrac_3066"/>
<gene>
    <name evidence="1" type="ordered locus">Ftrac_3066</name>
</gene>
<reference evidence="1 2" key="1">
    <citation type="journal article" date="2011" name="Stand. Genomic Sci.">
        <title>Complete genome sequence of Marivirga tractuosa type strain (H-43).</title>
        <authorList>
            <person name="Pagani I."/>
            <person name="Chertkov O."/>
            <person name="Lapidus A."/>
            <person name="Lucas S."/>
            <person name="Del Rio T.G."/>
            <person name="Tice H."/>
            <person name="Copeland A."/>
            <person name="Cheng J.F."/>
            <person name="Nolan M."/>
            <person name="Saunders E."/>
            <person name="Pitluck S."/>
            <person name="Held B."/>
            <person name="Goodwin L."/>
            <person name="Liolios K."/>
            <person name="Ovchinikova G."/>
            <person name="Ivanova N."/>
            <person name="Mavromatis K."/>
            <person name="Pati A."/>
            <person name="Chen A."/>
            <person name="Palaniappan K."/>
            <person name="Land M."/>
            <person name="Hauser L."/>
            <person name="Jeffries C.D."/>
            <person name="Detter J.C."/>
            <person name="Han C."/>
            <person name="Tapia R."/>
            <person name="Ngatchou-Djao O.D."/>
            <person name="Rohde M."/>
            <person name="Goker M."/>
            <person name="Spring S."/>
            <person name="Sikorski J."/>
            <person name="Woyke T."/>
            <person name="Bristow J."/>
            <person name="Eisen J.A."/>
            <person name="Markowitz V."/>
            <person name="Hugenholtz P."/>
            <person name="Klenk H.P."/>
            <person name="Kyrpides N.C."/>
        </authorList>
    </citation>
    <scope>NUCLEOTIDE SEQUENCE [LARGE SCALE GENOMIC DNA]</scope>
    <source>
        <strain evidence="2">ATCC 23168 / DSM 4126 / NBRC 15989 / NCIMB 1408 / VKM B-1430 / H-43</strain>
    </source>
</reference>
<evidence type="ECO:0000313" key="1">
    <source>
        <dbReference type="EMBL" id="ADR23042.1"/>
    </source>
</evidence>
<dbReference type="PROSITE" id="PS51257">
    <property type="entry name" value="PROKAR_LIPOPROTEIN"/>
    <property type="match status" value="1"/>
</dbReference>
<sequence length="855" mass="99396">MRQLLNFLFTTTFFLLLSGCAYQVLKVDKFLAKNDMAKAKKRIDKALEKAPDNPANQFMLAKYYSHPVWSFDAVDSAHLYIQSVSDTFPKLNDDISEKLAKRGLDSAEISKQAIIIDSLAFEKAASIHTEEAYNHYLNDYEYLVFEDRAKEFRNQVAYEAAIAQNTTYAVSEFFKKYPDAPQAQKARNVFETLYYEKKTQNQELNSFKEYLEERPQTEFAEEAAFKLLNIISAGANALDYQQFIEQYGAFKASKIAQSILDGLNYEEVLPELLTHKKDSVYYFFNLDHEKLLSFQFEKVIPDSCFFIRKPFILSTEKNTDYAYLKSGEKLGEFKINSIKYLSTGFFKIDDFGREQHLIHFSLNEQLQQKALDFYSLDKFHLAKKEENGWQLISVLNEPILKQPVDSIWKEGELFFFKSADDMAVASSLDIKKASKNDFKTLSFLYDDYEWIDEQYVRLYSNDFETILDRQTNVVFPLEKAKFEYFDDFWVKDKDGEIKVLDRNRNSLFEEDLDGFQFKSGVLALQKDSLWSVFNNGIKGFPKFQFDSVRIFNAWLTYVLQDSTGNLLFQSGKKVRLEDDESFRILKNYNVAFSDLSDQIRFVEISNQQGYFKLYNGFGRIIKEGEKLDINILTPQLIQLHQNKRKQLIDSAGKEIDIKKADAFGAYQNGLIPILQDKKFGALIVDSLEIIPTHSQSKLEVFLKDSLYIFKEDNLLGISDASAEILLEADFESIDFFNDSTAIVEEEGEIGVLNIYQNEYLHEDLDTWEKVLFGEEQFYLVRKEAGYGVLNQFGEEIIPFIFNELQAHKSKGKLYWLAERRLSEINYIVLAYFDKNGEVLFKEGLNFDDYLETACD</sequence>
<dbReference type="Proteomes" id="UP000008720">
    <property type="component" value="Chromosome"/>
</dbReference>
<protein>
    <recommendedName>
        <fullName evidence="3">KWG Leptospira repeat protein</fullName>
    </recommendedName>
</protein>
<name>E4TU20_MARTH</name>
<evidence type="ECO:0008006" key="3">
    <source>
        <dbReference type="Google" id="ProtNLM"/>
    </source>
</evidence>
<dbReference type="HOGENOM" id="CLU_333947_0_0_10"/>
<dbReference type="AlphaFoldDB" id="E4TU20"/>
<keyword evidence="2" id="KW-1185">Reference proteome</keyword>
<evidence type="ECO:0000313" key="2">
    <source>
        <dbReference type="Proteomes" id="UP000008720"/>
    </source>
</evidence>